<accession>A0A853EQL6</accession>
<dbReference type="InterPro" id="IPR057727">
    <property type="entry name" value="WCX_dom"/>
</dbReference>
<dbReference type="RefSeq" id="WP_179912460.1">
    <property type="nucleotide sequence ID" value="NZ_JACBYE010000005.1"/>
</dbReference>
<dbReference type="EMBL" id="JACBYE010000005">
    <property type="protein sequence ID" value="NYS92647.1"/>
    <property type="molecule type" value="Genomic_DNA"/>
</dbReference>
<feature type="domain" description="WCX" evidence="2">
    <location>
        <begin position="250"/>
        <end position="324"/>
    </location>
</feature>
<dbReference type="PANTHER" id="PTHR34580:SF3">
    <property type="entry name" value="PROTEIN PAFB"/>
    <property type="match status" value="1"/>
</dbReference>
<evidence type="ECO:0000313" key="3">
    <source>
        <dbReference type="EMBL" id="NYS92647.1"/>
    </source>
</evidence>
<reference evidence="3 4" key="1">
    <citation type="submission" date="2020-07" db="EMBL/GenBank/DDBJ databases">
        <title>MOT database genomes.</title>
        <authorList>
            <person name="Joseph S."/>
            <person name="Aduse-Opoku J."/>
            <person name="Hashim A."/>
            <person name="Wade W."/>
            <person name="Curtis M."/>
        </authorList>
    </citation>
    <scope>NUCLEOTIDE SEQUENCE [LARGE SCALE GENOMIC DNA]</scope>
    <source>
        <strain evidence="3 4">DSM 100099</strain>
    </source>
</reference>
<evidence type="ECO:0000259" key="2">
    <source>
        <dbReference type="Pfam" id="PF25583"/>
    </source>
</evidence>
<dbReference type="PANTHER" id="PTHR34580">
    <property type="match status" value="1"/>
</dbReference>
<comment type="caution">
    <text evidence="3">The sequence shown here is derived from an EMBL/GenBank/DDBJ whole genome shotgun (WGS) entry which is preliminary data.</text>
</comment>
<evidence type="ECO:0000313" key="4">
    <source>
        <dbReference type="Proteomes" id="UP000561011"/>
    </source>
</evidence>
<dbReference type="Pfam" id="PF13280">
    <property type="entry name" value="WYL"/>
    <property type="match status" value="1"/>
</dbReference>
<dbReference type="PROSITE" id="PS52050">
    <property type="entry name" value="WYL"/>
    <property type="match status" value="1"/>
</dbReference>
<feature type="domain" description="WYL" evidence="1">
    <location>
        <begin position="152"/>
        <end position="216"/>
    </location>
</feature>
<protein>
    <submittedName>
        <fullName evidence="3">WYL domain-containing protein</fullName>
    </submittedName>
</protein>
<organism evidence="3 4">
    <name type="scientific">Sanguibacter inulinus</name>
    <dbReference type="NCBI Taxonomy" id="60922"/>
    <lineage>
        <taxon>Bacteria</taxon>
        <taxon>Bacillati</taxon>
        <taxon>Actinomycetota</taxon>
        <taxon>Actinomycetes</taxon>
        <taxon>Micrococcales</taxon>
        <taxon>Sanguibacteraceae</taxon>
        <taxon>Sanguibacter</taxon>
    </lineage>
</organism>
<dbReference type="Pfam" id="PF25583">
    <property type="entry name" value="WCX"/>
    <property type="match status" value="1"/>
</dbReference>
<name>A0A853EQL6_9MICO</name>
<keyword evidence="4" id="KW-1185">Reference proteome</keyword>
<gene>
    <name evidence="3" type="ORF">HZZ10_03760</name>
</gene>
<dbReference type="InterPro" id="IPR026881">
    <property type="entry name" value="WYL_dom"/>
</dbReference>
<evidence type="ECO:0000259" key="1">
    <source>
        <dbReference type="Pfam" id="PF13280"/>
    </source>
</evidence>
<proteinExistence type="predicted"/>
<dbReference type="AlphaFoldDB" id="A0A853EQL6"/>
<dbReference type="Proteomes" id="UP000561011">
    <property type="component" value="Unassembled WGS sequence"/>
</dbReference>
<sequence length="337" mass="35925">MPATTPPAARLLNLVIALMNTPLRMTKDDVRASVAGYDEAATTEAFERMFERDKDSLRALGVPIVTVDSGGHAQDVGYRIDKDAYALEEVDLTPAELGVLSLAAQFWQDSAVAVDTTRALTKLRSAGESAELGEAADAVAGLAPQVRSVSDAYETLLDAVVERRAVTFTYRAASTGQVLRRTVEPWRVVVRDGGWYLLGHDQDRRAARAFKLTRVEGQVRATGPAGAFDIPADLDADALIGLRRPAPLRSAVLALRPERAGALRARARVHGDETGGAVPGRDVVVVDFTSVRTIADEVAGYGDAVVVLDPPDVRAAVIDRLLAATRLTGPTEGAHRG</sequence>
<dbReference type="InterPro" id="IPR051534">
    <property type="entry name" value="CBASS_pafABC_assoc_protein"/>
</dbReference>